<proteinExistence type="predicted"/>
<dbReference type="EMBL" id="JAAGOA010000002">
    <property type="protein sequence ID" value="NED99354.1"/>
    <property type="molecule type" value="Genomic_DNA"/>
</dbReference>
<feature type="region of interest" description="Disordered" evidence="1">
    <location>
        <begin position="53"/>
        <end position="105"/>
    </location>
</feature>
<dbReference type="InterPro" id="IPR021527">
    <property type="entry name" value="DUF2795"/>
</dbReference>
<evidence type="ECO:0000256" key="1">
    <source>
        <dbReference type="SAM" id="MobiDB-lite"/>
    </source>
</evidence>
<organism evidence="2 3">
    <name type="scientific">Phytoactinopolyspora halotolerans</name>
    <dbReference type="NCBI Taxonomy" id="1981512"/>
    <lineage>
        <taxon>Bacteria</taxon>
        <taxon>Bacillati</taxon>
        <taxon>Actinomycetota</taxon>
        <taxon>Actinomycetes</taxon>
        <taxon>Jiangellales</taxon>
        <taxon>Jiangellaceae</taxon>
        <taxon>Phytoactinopolyspora</taxon>
    </lineage>
</organism>
<reference evidence="2 3" key="1">
    <citation type="submission" date="2020-02" db="EMBL/GenBank/DDBJ databases">
        <authorList>
            <person name="Li X.-J."/>
            <person name="Han X.-M."/>
        </authorList>
    </citation>
    <scope>NUCLEOTIDE SEQUENCE [LARGE SCALE GENOMIC DNA]</scope>
    <source>
        <strain evidence="2 3">CCTCC AB 2017055</strain>
    </source>
</reference>
<sequence>MTTTDVERLHRALSDVDFPAGKDDLVTHAERAHADQDTIRVLRAMPPVHYSNMAEVERSVPLGPEREPADQAAQRRMHTHPGLSEQNKDTPGHPIADEVGENRGS</sequence>
<gene>
    <name evidence="2" type="ORF">G1H10_04160</name>
</gene>
<dbReference type="Proteomes" id="UP000475214">
    <property type="component" value="Unassembled WGS sequence"/>
</dbReference>
<dbReference type="AlphaFoldDB" id="A0A6L9S1H9"/>
<comment type="caution">
    <text evidence="2">The sequence shown here is derived from an EMBL/GenBank/DDBJ whole genome shotgun (WGS) entry which is preliminary data.</text>
</comment>
<dbReference type="Pfam" id="PF11387">
    <property type="entry name" value="DUF2795"/>
    <property type="match status" value="1"/>
</dbReference>
<keyword evidence="3" id="KW-1185">Reference proteome</keyword>
<dbReference type="RefSeq" id="WP_163733031.1">
    <property type="nucleotide sequence ID" value="NZ_JAAGOA010000002.1"/>
</dbReference>
<evidence type="ECO:0000313" key="3">
    <source>
        <dbReference type="Proteomes" id="UP000475214"/>
    </source>
</evidence>
<protein>
    <submittedName>
        <fullName evidence="2">DUF2795 domain-containing protein</fullName>
    </submittedName>
</protein>
<name>A0A6L9S1H9_9ACTN</name>
<accession>A0A6L9S1H9</accession>
<evidence type="ECO:0000313" key="2">
    <source>
        <dbReference type="EMBL" id="NED99354.1"/>
    </source>
</evidence>